<dbReference type="Gene3D" id="3.40.50.2300">
    <property type="match status" value="1"/>
</dbReference>
<evidence type="ECO:0000313" key="5">
    <source>
        <dbReference type="Proteomes" id="UP000064967"/>
    </source>
</evidence>
<dbReference type="SMART" id="SM00448">
    <property type="entry name" value="REC"/>
    <property type="match status" value="1"/>
</dbReference>
<reference evidence="4 5" key="1">
    <citation type="submission" date="2015-08" db="EMBL/GenBank/DDBJ databases">
        <authorList>
            <person name="Babu N.S."/>
            <person name="Beckwith C.J."/>
            <person name="Beseler K.G."/>
            <person name="Brison A."/>
            <person name="Carone J.V."/>
            <person name="Caskin T.P."/>
            <person name="Diamond M."/>
            <person name="Durham M.E."/>
            <person name="Foxe J.M."/>
            <person name="Go M."/>
            <person name="Henderson B.A."/>
            <person name="Jones I.B."/>
            <person name="McGettigan J.A."/>
            <person name="Micheletti S.J."/>
            <person name="Nasrallah M.E."/>
            <person name="Ortiz D."/>
            <person name="Piller C.R."/>
            <person name="Privatt S.R."/>
            <person name="Schneider S.L."/>
            <person name="Sharp S."/>
            <person name="Smith T.C."/>
            <person name="Stanton J.D."/>
            <person name="Ullery H.E."/>
            <person name="Wilson R.J."/>
            <person name="Serrano M.G."/>
            <person name="Buck G."/>
            <person name="Lee V."/>
            <person name="Wang Y."/>
            <person name="Carvalho R."/>
            <person name="Voegtly L."/>
            <person name="Shi R."/>
            <person name="Duckworth R."/>
            <person name="Johnson A."/>
            <person name="Loviza R."/>
            <person name="Walstead R."/>
            <person name="Shah Z."/>
            <person name="Kiflezghi M."/>
            <person name="Wade K."/>
            <person name="Ball S.L."/>
            <person name="Bradley K.W."/>
            <person name="Asai D.J."/>
            <person name="Bowman C.A."/>
            <person name="Russell D.A."/>
            <person name="Pope W.H."/>
            <person name="Jacobs-Sera D."/>
            <person name="Hendrix R.W."/>
            <person name="Hatfull G.F."/>
        </authorList>
    </citation>
    <scope>NUCLEOTIDE SEQUENCE [LARGE SCALE GENOMIC DNA]</scope>
    <source>
        <strain evidence="4 5">DSM 27648</strain>
    </source>
</reference>
<dbReference type="InterPro" id="IPR001789">
    <property type="entry name" value="Sig_transdc_resp-reg_receiver"/>
</dbReference>
<feature type="domain" description="Response regulatory" evidence="3">
    <location>
        <begin position="1"/>
        <end position="113"/>
    </location>
</feature>
<keyword evidence="4" id="KW-0371">Homeobox</keyword>
<dbReference type="SUPFAM" id="SSF52172">
    <property type="entry name" value="CheY-like"/>
    <property type="match status" value="1"/>
</dbReference>
<proteinExistence type="predicted"/>
<dbReference type="PANTHER" id="PTHR44591:SF3">
    <property type="entry name" value="RESPONSE REGULATORY DOMAIN-CONTAINING PROTEIN"/>
    <property type="match status" value="1"/>
</dbReference>
<dbReference type="AlphaFoldDB" id="A0A0K1PPV3"/>
<dbReference type="PANTHER" id="PTHR44591">
    <property type="entry name" value="STRESS RESPONSE REGULATOR PROTEIN 1"/>
    <property type="match status" value="1"/>
</dbReference>
<keyword evidence="1 2" id="KW-0597">Phosphoprotein</keyword>
<dbReference type="InterPro" id="IPR011006">
    <property type="entry name" value="CheY-like_superfamily"/>
</dbReference>
<dbReference type="InterPro" id="IPR050595">
    <property type="entry name" value="Bact_response_regulator"/>
</dbReference>
<organism evidence="4 5">
    <name type="scientific">Labilithrix luteola</name>
    <dbReference type="NCBI Taxonomy" id="1391654"/>
    <lineage>
        <taxon>Bacteria</taxon>
        <taxon>Pseudomonadati</taxon>
        <taxon>Myxococcota</taxon>
        <taxon>Polyangia</taxon>
        <taxon>Polyangiales</taxon>
        <taxon>Labilitrichaceae</taxon>
        <taxon>Labilithrix</taxon>
    </lineage>
</organism>
<feature type="modified residue" description="4-aspartylphosphate" evidence="2">
    <location>
        <position position="47"/>
    </location>
</feature>
<evidence type="ECO:0000259" key="3">
    <source>
        <dbReference type="PROSITE" id="PS50110"/>
    </source>
</evidence>
<accession>A0A0K1PPV3</accession>
<name>A0A0K1PPV3_9BACT</name>
<evidence type="ECO:0000313" key="4">
    <source>
        <dbReference type="EMBL" id="AKU95411.1"/>
    </source>
</evidence>
<dbReference type="GO" id="GO:0003677">
    <property type="term" value="F:DNA binding"/>
    <property type="evidence" value="ECO:0007669"/>
    <property type="project" value="UniProtKB-KW"/>
</dbReference>
<gene>
    <name evidence="4" type="ORF">AKJ09_02075</name>
</gene>
<dbReference type="Pfam" id="PF00072">
    <property type="entry name" value="Response_reg"/>
    <property type="match status" value="1"/>
</dbReference>
<dbReference type="STRING" id="1391654.AKJ09_02075"/>
<evidence type="ECO:0000256" key="1">
    <source>
        <dbReference type="ARBA" id="ARBA00022553"/>
    </source>
</evidence>
<dbReference type="Proteomes" id="UP000064967">
    <property type="component" value="Chromosome"/>
</dbReference>
<dbReference type="KEGG" id="llu:AKJ09_02075"/>
<dbReference type="GO" id="GO:0000160">
    <property type="term" value="P:phosphorelay signal transduction system"/>
    <property type="evidence" value="ECO:0007669"/>
    <property type="project" value="InterPro"/>
</dbReference>
<protein>
    <submittedName>
        <fullName evidence="4">Hydrogenase transcriptional regulatory protein HoxA</fullName>
    </submittedName>
</protein>
<dbReference type="EMBL" id="CP012333">
    <property type="protein sequence ID" value="AKU95411.1"/>
    <property type="molecule type" value="Genomic_DNA"/>
</dbReference>
<evidence type="ECO:0000256" key="2">
    <source>
        <dbReference type="PROSITE-ProRule" id="PRU00169"/>
    </source>
</evidence>
<sequence length="135" mass="15167">MVVDDDPVNLQTFKRVFRKDFRIQVASSGAAGLALLQHHDFDVALVDFAMPEMNGLELLLRARTIRPDMGRIIVTGHAGLEEIQEAAASGLLATVILKPWTDEAIMRWVTHHARLRVMKREIGKMKASLEEPEPK</sequence>
<dbReference type="PROSITE" id="PS50110">
    <property type="entry name" value="RESPONSE_REGULATORY"/>
    <property type="match status" value="1"/>
</dbReference>
<keyword evidence="5" id="KW-1185">Reference proteome</keyword>